<sequence length="76" mass="9148">MLKVEVVDFRLVDVPHLQMLNMTLYYNGIEVPSPDYSIKTTNADRKRNYSQREYARFHHYHIEISAQNMNYLTCHQ</sequence>
<keyword evidence="2" id="KW-1185">Reference proteome</keyword>
<dbReference type="EMBL" id="CAJVPW010057619">
    <property type="protein sequence ID" value="CAG8776806.1"/>
    <property type="molecule type" value="Genomic_DNA"/>
</dbReference>
<feature type="non-terminal residue" evidence="1">
    <location>
        <position position="76"/>
    </location>
</feature>
<name>A0ACA9R4K1_9GLOM</name>
<protein>
    <submittedName>
        <fullName evidence="1">6492_t:CDS:1</fullName>
    </submittedName>
</protein>
<evidence type="ECO:0000313" key="2">
    <source>
        <dbReference type="Proteomes" id="UP000789366"/>
    </source>
</evidence>
<accession>A0ACA9R4K1</accession>
<organism evidence="1 2">
    <name type="scientific">Cetraspora pellucida</name>
    <dbReference type="NCBI Taxonomy" id="1433469"/>
    <lineage>
        <taxon>Eukaryota</taxon>
        <taxon>Fungi</taxon>
        <taxon>Fungi incertae sedis</taxon>
        <taxon>Mucoromycota</taxon>
        <taxon>Glomeromycotina</taxon>
        <taxon>Glomeromycetes</taxon>
        <taxon>Diversisporales</taxon>
        <taxon>Gigasporaceae</taxon>
        <taxon>Cetraspora</taxon>
    </lineage>
</organism>
<evidence type="ECO:0000313" key="1">
    <source>
        <dbReference type="EMBL" id="CAG8776806.1"/>
    </source>
</evidence>
<dbReference type="Proteomes" id="UP000789366">
    <property type="component" value="Unassembled WGS sequence"/>
</dbReference>
<gene>
    <name evidence="1" type="ORF">SPELUC_LOCUS16124</name>
</gene>
<comment type="caution">
    <text evidence="1">The sequence shown here is derived from an EMBL/GenBank/DDBJ whole genome shotgun (WGS) entry which is preliminary data.</text>
</comment>
<reference evidence="1" key="1">
    <citation type="submission" date="2021-06" db="EMBL/GenBank/DDBJ databases">
        <authorList>
            <person name="Kallberg Y."/>
            <person name="Tangrot J."/>
            <person name="Rosling A."/>
        </authorList>
    </citation>
    <scope>NUCLEOTIDE SEQUENCE</scope>
    <source>
        <strain evidence="1">28 12/20/2015</strain>
    </source>
</reference>
<proteinExistence type="predicted"/>